<accession>A0A9D2DWU4</accession>
<dbReference type="EC" id="3.2.1.26" evidence="3 8"/>
<keyword evidence="9" id="KW-0963">Cytoplasm</keyword>
<dbReference type="InterPro" id="IPR001362">
    <property type="entry name" value="Glyco_hydro_32"/>
</dbReference>
<comment type="caution">
    <text evidence="12">The sequence shown here is derived from an EMBL/GenBank/DDBJ whole genome shotgun (WGS) entry which is preliminary data.</text>
</comment>
<dbReference type="PANTHER" id="PTHR43101:SF1">
    <property type="entry name" value="BETA-FRUCTOSIDASE"/>
    <property type="match status" value="1"/>
</dbReference>
<reference evidence="12" key="1">
    <citation type="journal article" date="2021" name="PeerJ">
        <title>Extensive microbial diversity within the chicken gut microbiome revealed by metagenomics and culture.</title>
        <authorList>
            <person name="Gilroy R."/>
            <person name="Ravi A."/>
            <person name="Getino M."/>
            <person name="Pursley I."/>
            <person name="Horton D.L."/>
            <person name="Alikhan N.F."/>
            <person name="Baker D."/>
            <person name="Gharbi K."/>
            <person name="Hall N."/>
            <person name="Watson M."/>
            <person name="Adriaenssens E.M."/>
            <person name="Foster-Nyarko E."/>
            <person name="Jarju S."/>
            <person name="Secka A."/>
            <person name="Antonio M."/>
            <person name="Oren A."/>
            <person name="Chaudhuri R.R."/>
            <person name="La Ragione R."/>
            <person name="Hildebrand F."/>
            <person name="Pallen M.J."/>
        </authorList>
    </citation>
    <scope>NUCLEOTIDE SEQUENCE</scope>
    <source>
        <strain evidence="12">CHK33-5263</strain>
    </source>
</reference>
<evidence type="ECO:0000259" key="11">
    <source>
        <dbReference type="Pfam" id="PF08244"/>
    </source>
</evidence>
<dbReference type="InterPro" id="IPR018053">
    <property type="entry name" value="Glyco_hydro_32_AS"/>
</dbReference>
<evidence type="ECO:0000313" key="13">
    <source>
        <dbReference type="Proteomes" id="UP000824044"/>
    </source>
</evidence>
<keyword evidence="5 8" id="KW-0378">Hydrolase</keyword>
<dbReference type="SMART" id="SM00640">
    <property type="entry name" value="Glyco_32"/>
    <property type="match status" value="1"/>
</dbReference>
<dbReference type="InterPro" id="IPR013320">
    <property type="entry name" value="ConA-like_dom_sf"/>
</dbReference>
<dbReference type="NCBIfam" id="TIGR01322">
    <property type="entry name" value="scrB_fam"/>
    <property type="match status" value="1"/>
</dbReference>
<name>A0A9D2DWU4_9FIRM</name>
<dbReference type="Pfam" id="PF00251">
    <property type="entry name" value="Glyco_hydro_32N"/>
    <property type="match status" value="1"/>
</dbReference>
<evidence type="ECO:0000259" key="10">
    <source>
        <dbReference type="Pfam" id="PF00251"/>
    </source>
</evidence>
<dbReference type="GO" id="GO:0005975">
    <property type="term" value="P:carbohydrate metabolic process"/>
    <property type="evidence" value="ECO:0007669"/>
    <property type="project" value="InterPro"/>
</dbReference>
<comment type="pathway">
    <text evidence="1 9">Glycan biosynthesis; sucrose metabolism.</text>
</comment>
<dbReference type="SUPFAM" id="SSF75005">
    <property type="entry name" value="Arabinanase/levansucrase/invertase"/>
    <property type="match status" value="1"/>
</dbReference>
<keyword evidence="9" id="KW-0119">Carbohydrate metabolism</keyword>
<feature type="domain" description="Glycosyl hydrolase family 32 N-terminal" evidence="10">
    <location>
        <begin position="46"/>
        <end position="343"/>
    </location>
</feature>
<comment type="similarity">
    <text evidence="2 8">Belongs to the glycosyl hydrolase 32 family.</text>
</comment>
<evidence type="ECO:0000256" key="6">
    <source>
        <dbReference type="ARBA" id="ARBA00023295"/>
    </source>
</evidence>
<gene>
    <name evidence="12" type="ORF">H9812_03060</name>
</gene>
<dbReference type="Gene3D" id="2.115.10.20">
    <property type="entry name" value="Glycosyl hydrolase domain, family 43"/>
    <property type="match status" value="1"/>
</dbReference>
<evidence type="ECO:0000256" key="4">
    <source>
        <dbReference type="ARBA" id="ARBA00019623"/>
    </source>
</evidence>
<evidence type="ECO:0000256" key="1">
    <source>
        <dbReference type="ARBA" id="ARBA00004914"/>
    </source>
</evidence>
<dbReference type="Gene3D" id="2.60.120.560">
    <property type="entry name" value="Exo-inulinase, domain 1"/>
    <property type="match status" value="1"/>
</dbReference>
<dbReference type="PANTHER" id="PTHR43101">
    <property type="entry name" value="BETA-FRUCTOSIDASE"/>
    <property type="match status" value="1"/>
</dbReference>
<dbReference type="AlphaFoldDB" id="A0A9D2DWU4"/>
<evidence type="ECO:0000256" key="3">
    <source>
        <dbReference type="ARBA" id="ARBA00012758"/>
    </source>
</evidence>
<dbReference type="Proteomes" id="UP000824044">
    <property type="component" value="Unassembled WGS sequence"/>
</dbReference>
<evidence type="ECO:0000256" key="5">
    <source>
        <dbReference type="ARBA" id="ARBA00022801"/>
    </source>
</evidence>
<dbReference type="InterPro" id="IPR023296">
    <property type="entry name" value="Glyco_hydro_beta-prop_sf"/>
</dbReference>
<comment type="subcellular location">
    <subcellularLocation>
        <location evidence="9">Cytoplasm</location>
    </subcellularLocation>
</comment>
<proteinExistence type="inferred from homology"/>
<dbReference type="Pfam" id="PF08244">
    <property type="entry name" value="Glyco_hydro_32C"/>
    <property type="match status" value="1"/>
</dbReference>
<dbReference type="PROSITE" id="PS00609">
    <property type="entry name" value="GLYCOSYL_HYDROL_F32"/>
    <property type="match status" value="1"/>
</dbReference>
<dbReference type="InterPro" id="IPR013148">
    <property type="entry name" value="Glyco_hydro_32_N"/>
</dbReference>
<dbReference type="EMBL" id="DXBS01000060">
    <property type="protein sequence ID" value="HIZ24439.1"/>
    <property type="molecule type" value="Genomic_DNA"/>
</dbReference>
<dbReference type="InterPro" id="IPR006232">
    <property type="entry name" value="Suc6P_hydrolase"/>
</dbReference>
<dbReference type="GO" id="GO:0004564">
    <property type="term" value="F:beta-fructofuranosidase activity"/>
    <property type="evidence" value="ECO:0007669"/>
    <property type="project" value="UniProtKB-EC"/>
</dbReference>
<evidence type="ECO:0000256" key="9">
    <source>
        <dbReference type="RuleBase" id="RU365015"/>
    </source>
</evidence>
<dbReference type="InterPro" id="IPR051214">
    <property type="entry name" value="GH32_Enzymes"/>
</dbReference>
<evidence type="ECO:0000313" key="12">
    <source>
        <dbReference type="EMBL" id="HIZ24439.1"/>
    </source>
</evidence>
<dbReference type="InterPro" id="IPR013189">
    <property type="entry name" value="Glyco_hydro_32_C"/>
</dbReference>
<comment type="function">
    <text evidence="9">Enables the bacterium to metabolize sucrose as a sole carbon source.</text>
</comment>
<evidence type="ECO:0000256" key="7">
    <source>
        <dbReference type="ARBA" id="ARBA00033367"/>
    </source>
</evidence>
<reference evidence="12" key="2">
    <citation type="submission" date="2021-04" db="EMBL/GenBank/DDBJ databases">
        <authorList>
            <person name="Gilroy R."/>
        </authorList>
    </citation>
    <scope>NUCLEOTIDE SEQUENCE</scope>
    <source>
        <strain evidence="12">CHK33-5263</strain>
    </source>
</reference>
<feature type="domain" description="Glycosyl hydrolase family 32 C-terminal" evidence="11">
    <location>
        <begin position="347"/>
        <end position="494"/>
    </location>
</feature>
<keyword evidence="6 8" id="KW-0326">Glycosidase</keyword>
<dbReference type="CDD" id="cd08996">
    <property type="entry name" value="GH32_FFase"/>
    <property type="match status" value="1"/>
</dbReference>
<evidence type="ECO:0000256" key="2">
    <source>
        <dbReference type="ARBA" id="ARBA00009902"/>
    </source>
</evidence>
<evidence type="ECO:0000256" key="8">
    <source>
        <dbReference type="RuleBase" id="RU362110"/>
    </source>
</evidence>
<sequence length="504" mass="56528">MQYDHAHPVCSGQNASPRQSKLLARADAYISQRAGMVEQAFRHTYHAMPPVGWMNDPNGLCYAFGKYHVFYQFHPYAAAWGPMHWGHYTSNDLIRWELQPTALAPDCAYDKDGCFSGSAIVKDGMLYLMYTAVADGKQTQALARSSDGVHFEKMGQVIAEKDIPRDYSVADFRDPYVFVRNGVYYCLIGSKHVDGDGAVLLYRTDDLMQWRYVGRAWKDGRTHNGTYECPAFASFGNVDALFVSPQFMDCDGDRYENIHSNLYMLGKLDLQTGEFRRTAECETDGGFDFYAAQTLTLPDGRTVMTAWMQMWDRSFPTAPHGWVGALTLPRELTYRDGKLFQAPVREIEAYRTDRVGYPEAEVDGTLRLVGVEGNTIELGFVLDLGASARAGVKVFCGDGCETAIYYDRTKELVCFDRLHMGTFIKAAPGEHDSVLRRAHIRAEGGRLHFRIFLDVSSCEVFLGGGEQVLTGNVYSAGKGIEFFSEGGKAFVRNVEKYTINVPRT</sequence>
<comment type="catalytic activity">
    <reaction evidence="8">
        <text>Hydrolysis of terminal non-reducing beta-D-fructofuranoside residues in beta-D-fructofuranosides.</text>
        <dbReference type="EC" id="3.2.1.26"/>
    </reaction>
</comment>
<protein>
    <recommendedName>
        <fullName evidence="4 8">Sucrose-6-phosphate hydrolase</fullName>
        <ecNumber evidence="3 8">3.2.1.26</ecNumber>
    </recommendedName>
    <alternativeName>
        <fullName evidence="7 9">Invertase</fullName>
    </alternativeName>
</protein>
<dbReference type="GO" id="GO:0005737">
    <property type="term" value="C:cytoplasm"/>
    <property type="evidence" value="ECO:0007669"/>
    <property type="project" value="UniProtKB-SubCell"/>
</dbReference>
<dbReference type="SUPFAM" id="SSF49899">
    <property type="entry name" value="Concanavalin A-like lectins/glucanases"/>
    <property type="match status" value="1"/>
</dbReference>
<organism evidence="12 13">
    <name type="scientific">Candidatus Gallimonas intestinigallinarum</name>
    <dbReference type="NCBI Taxonomy" id="2838604"/>
    <lineage>
        <taxon>Bacteria</taxon>
        <taxon>Bacillati</taxon>
        <taxon>Bacillota</taxon>
        <taxon>Clostridia</taxon>
        <taxon>Candidatus Gallimonas</taxon>
    </lineage>
</organism>